<dbReference type="PROSITE" id="PS51733">
    <property type="entry name" value="BPL_LPL_CATALYTIC"/>
    <property type="match status" value="1"/>
</dbReference>
<dbReference type="PANTHER" id="PTHR43679">
    <property type="entry name" value="OCTANOYLTRANSFERASE LIPM-RELATED"/>
    <property type="match status" value="1"/>
</dbReference>
<keyword evidence="3" id="KW-1185">Reference proteome</keyword>
<gene>
    <name evidence="2" type="ORF">U0042_05280</name>
</gene>
<name>A0ABZ0WP02_9BURK</name>
<dbReference type="Gene3D" id="3.30.930.10">
    <property type="entry name" value="Bira Bifunctional Protein, Domain 2"/>
    <property type="match status" value="1"/>
</dbReference>
<accession>A0ABZ0WP02</accession>
<dbReference type="Proteomes" id="UP001325479">
    <property type="component" value="Chromosome"/>
</dbReference>
<dbReference type="GO" id="GO:0016874">
    <property type="term" value="F:ligase activity"/>
    <property type="evidence" value="ECO:0007669"/>
    <property type="project" value="UniProtKB-KW"/>
</dbReference>
<evidence type="ECO:0000313" key="3">
    <source>
        <dbReference type="Proteomes" id="UP001325479"/>
    </source>
</evidence>
<dbReference type="SUPFAM" id="SSF55681">
    <property type="entry name" value="Class II aaRS and biotin synthetases"/>
    <property type="match status" value="1"/>
</dbReference>
<protein>
    <submittedName>
        <fullName evidence="2">Lipoate--protein ligase family protein</fullName>
    </submittedName>
</protein>
<feature type="domain" description="BPL/LPL catalytic" evidence="1">
    <location>
        <begin position="27"/>
        <end position="233"/>
    </location>
</feature>
<reference evidence="2 3" key="1">
    <citation type="submission" date="2023-12" db="EMBL/GenBank/DDBJ databases">
        <title>Genome sequencing and assembly of bacterial species from a model synthetic community.</title>
        <authorList>
            <person name="Hogle S.L."/>
        </authorList>
    </citation>
    <scope>NUCLEOTIDE SEQUENCE [LARGE SCALE GENOMIC DNA]</scope>
    <source>
        <strain evidence="2 3">HAMBI 2494</strain>
    </source>
</reference>
<evidence type="ECO:0000313" key="2">
    <source>
        <dbReference type="EMBL" id="WQD79118.1"/>
    </source>
</evidence>
<dbReference type="Pfam" id="PF21948">
    <property type="entry name" value="LplA-B_cat"/>
    <property type="match status" value="1"/>
</dbReference>
<sequence length="254" mass="27081">MAFELIDLPAATDDPLAAERDLLAMAAEGRCVAHLWQVPPSLVVPRSYQRFDALERARADFAQRGCPVFLRMSGGGLVPQGPGIVNLSLAYRVRGTVGELSETVYRHLCEILRHALGSLGVQTHWQAVEGSFCDGRFNLAWGPPHDARKIAGTAQYWRRLEAASQTSSAPLNVVLAHAVLLVSADPDEINARANAFEDAIGSGRHYLPGRVVSVRQALAATGGALGEDIDDRVMAALRAHVEAAEAPGASAGCN</sequence>
<dbReference type="InterPro" id="IPR045864">
    <property type="entry name" value="aa-tRNA-synth_II/BPL/LPL"/>
</dbReference>
<evidence type="ECO:0000259" key="1">
    <source>
        <dbReference type="PROSITE" id="PS51733"/>
    </source>
</evidence>
<keyword evidence="2" id="KW-0436">Ligase</keyword>
<organism evidence="2 3">
    <name type="scientific">Paraburkholderia kururiensis</name>
    <dbReference type="NCBI Taxonomy" id="984307"/>
    <lineage>
        <taxon>Bacteria</taxon>
        <taxon>Pseudomonadati</taxon>
        <taxon>Pseudomonadota</taxon>
        <taxon>Betaproteobacteria</taxon>
        <taxon>Burkholderiales</taxon>
        <taxon>Burkholderiaceae</taxon>
        <taxon>Paraburkholderia</taxon>
    </lineage>
</organism>
<dbReference type="EMBL" id="CP139965">
    <property type="protein sequence ID" value="WQD79118.1"/>
    <property type="molecule type" value="Genomic_DNA"/>
</dbReference>
<dbReference type="RefSeq" id="WP_114814423.1">
    <property type="nucleotide sequence ID" value="NZ_CP139965.1"/>
</dbReference>
<dbReference type="InterPro" id="IPR004143">
    <property type="entry name" value="BPL_LPL_catalytic"/>
</dbReference>
<dbReference type="PANTHER" id="PTHR43679:SF2">
    <property type="entry name" value="OCTANOYL-[GCVH]:PROTEIN N-OCTANOYLTRANSFERASE"/>
    <property type="match status" value="1"/>
</dbReference>
<dbReference type="InterPro" id="IPR050664">
    <property type="entry name" value="Octanoyltrans_LipM/LipL"/>
</dbReference>
<proteinExistence type="predicted"/>